<dbReference type="GO" id="GO:0006520">
    <property type="term" value="P:amino acid metabolic process"/>
    <property type="evidence" value="ECO:0007669"/>
    <property type="project" value="InterPro"/>
</dbReference>
<evidence type="ECO:0000313" key="7">
    <source>
        <dbReference type="EMBL" id="STZ59736.1"/>
    </source>
</evidence>
<dbReference type="Gene3D" id="3.40.640.10">
    <property type="entry name" value="Type I PLP-dependent aspartate aminotransferase-like (Major domain)"/>
    <property type="match status" value="1"/>
</dbReference>
<evidence type="ECO:0000313" key="8">
    <source>
        <dbReference type="Proteomes" id="UP000254978"/>
    </source>
</evidence>
<reference evidence="7 8" key="1">
    <citation type="submission" date="2018-06" db="EMBL/GenBank/DDBJ databases">
        <authorList>
            <consortium name="Pathogen Informatics"/>
            <person name="Doyle S."/>
        </authorList>
    </citation>
    <scope>NUCLEOTIDE SEQUENCE [LARGE SCALE GENOMIC DNA]</scope>
    <source>
        <strain evidence="7 8">NCTC10821</strain>
    </source>
</reference>
<evidence type="ECO:0000256" key="3">
    <source>
        <dbReference type="ARBA" id="ARBA00022576"/>
    </source>
</evidence>
<keyword evidence="4 7" id="KW-0808">Transferase</keyword>
<evidence type="ECO:0000256" key="4">
    <source>
        <dbReference type="ARBA" id="ARBA00022679"/>
    </source>
</evidence>
<name>A0A378TJL3_9MYCO</name>
<dbReference type="PANTHER" id="PTHR46383">
    <property type="entry name" value="ASPARTATE AMINOTRANSFERASE"/>
    <property type="match status" value="1"/>
</dbReference>
<dbReference type="GO" id="GO:0004069">
    <property type="term" value="F:L-aspartate:2-oxoglutarate aminotransferase activity"/>
    <property type="evidence" value="ECO:0007669"/>
    <property type="project" value="UniProtKB-EC"/>
</dbReference>
<dbReference type="RefSeq" id="WP_115279141.1">
    <property type="nucleotide sequence ID" value="NZ_AP022600.1"/>
</dbReference>
<evidence type="ECO:0000256" key="2">
    <source>
        <dbReference type="ARBA" id="ARBA00007441"/>
    </source>
</evidence>
<dbReference type="Gene3D" id="3.90.1150.10">
    <property type="entry name" value="Aspartate Aminotransferase, domain 1"/>
    <property type="match status" value="1"/>
</dbReference>
<accession>A0A378TJL3</accession>
<comment type="similarity">
    <text evidence="2">Belongs to the class-I pyridoxal-phosphate-dependent aminotransferase family.</text>
</comment>
<evidence type="ECO:0000259" key="6">
    <source>
        <dbReference type="Pfam" id="PF00155"/>
    </source>
</evidence>
<gene>
    <name evidence="7" type="primary">aspC_2</name>
    <name evidence="7" type="ORF">NCTC10821_03274</name>
</gene>
<feature type="domain" description="Aminotransferase class I/classII large" evidence="6">
    <location>
        <begin position="54"/>
        <end position="363"/>
    </location>
</feature>
<dbReference type="EC" id="2.6.1.1" evidence="7"/>
<dbReference type="SUPFAM" id="SSF53383">
    <property type="entry name" value="PLP-dependent transferases"/>
    <property type="match status" value="1"/>
</dbReference>
<evidence type="ECO:0000256" key="1">
    <source>
        <dbReference type="ARBA" id="ARBA00001933"/>
    </source>
</evidence>
<keyword evidence="3 7" id="KW-0032">Aminotransferase</keyword>
<dbReference type="OrthoDB" id="3224382at2"/>
<dbReference type="EMBL" id="UGQT01000001">
    <property type="protein sequence ID" value="STZ59736.1"/>
    <property type="molecule type" value="Genomic_DNA"/>
</dbReference>
<dbReference type="InterPro" id="IPR004839">
    <property type="entry name" value="Aminotransferase_I/II_large"/>
</dbReference>
<comment type="cofactor">
    <cofactor evidence="1">
        <name>pyridoxal 5'-phosphate</name>
        <dbReference type="ChEBI" id="CHEBI:597326"/>
    </cofactor>
</comment>
<dbReference type="InterPro" id="IPR015421">
    <property type="entry name" value="PyrdxlP-dep_Trfase_major"/>
</dbReference>
<dbReference type="InterPro" id="IPR050596">
    <property type="entry name" value="AspAT/PAT-like"/>
</dbReference>
<sequence>MLDRMPALVLAERAMAAERSGHEMVAMRGVPMLPMPPHVVDAVARAAPDVFPRDSRGSVILKTSIADHLRFAFDLQVDPERELLISFGAQHGLSVVLRALLEPGDEVLIPAPTYLFDGTVRLAGALPSYVPSAESDGWRLPLERLAAAVTPRTRAILLCNPNNPTGNVPIAAELSAVLDLAGRYGLYVVADESYERYVHDGPGYVPQMSLVDHHDRLVTVTSLSKNYAFTSWRVGYIHARPDLIDTIHAALEWDAINVADIPQLAAAAAISGPQEWLEREFRTFRTRRDILCAAVAEAGLSVITPEAGIFAFVNMSRVGIGGVALEDRLFEAGITALNGQRFVGPGTHARLLYGGTEASLAHLGRQLRALVG</sequence>
<dbReference type="AlphaFoldDB" id="A0A378TJL3"/>
<dbReference type="Proteomes" id="UP000254978">
    <property type="component" value="Unassembled WGS sequence"/>
</dbReference>
<dbReference type="InterPro" id="IPR015424">
    <property type="entry name" value="PyrdxlP-dep_Trfase"/>
</dbReference>
<proteinExistence type="inferred from homology"/>
<dbReference type="Pfam" id="PF00155">
    <property type="entry name" value="Aminotran_1_2"/>
    <property type="match status" value="1"/>
</dbReference>
<dbReference type="InterPro" id="IPR015422">
    <property type="entry name" value="PyrdxlP-dep_Trfase_small"/>
</dbReference>
<keyword evidence="8" id="KW-1185">Reference proteome</keyword>
<protein>
    <submittedName>
        <fullName evidence="7">Aspartate/tyrosine/aromatic aminotransferase</fullName>
        <ecNumber evidence="7">2.6.1.1</ecNumber>
    </submittedName>
</protein>
<organism evidence="7 8">
    <name type="scientific">Mycolicibacterium tokaiense</name>
    <dbReference type="NCBI Taxonomy" id="39695"/>
    <lineage>
        <taxon>Bacteria</taxon>
        <taxon>Bacillati</taxon>
        <taxon>Actinomycetota</taxon>
        <taxon>Actinomycetes</taxon>
        <taxon>Mycobacteriales</taxon>
        <taxon>Mycobacteriaceae</taxon>
        <taxon>Mycolicibacterium</taxon>
    </lineage>
</organism>
<evidence type="ECO:0000256" key="5">
    <source>
        <dbReference type="ARBA" id="ARBA00022898"/>
    </source>
</evidence>
<keyword evidence="5" id="KW-0663">Pyridoxal phosphate</keyword>
<dbReference type="CDD" id="cd00609">
    <property type="entry name" value="AAT_like"/>
    <property type="match status" value="1"/>
</dbReference>
<dbReference type="GO" id="GO:0030170">
    <property type="term" value="F:pyridoxal phosphate binding"/>
    <property type="evidence" value="ECO:0007669"/>
    <property type="project" value="InterPro"/>
</dbReference>